<dbReference type="Pfam" id="PF08545">
    <property type="entry name" value="ACP_syn_III"/>
    <property type="match status" value="1"/>
</dbReference>
<evidence type="ECO:0000256" key="2">
    <source>
        <dbReference type="ARBA" id="ARBA00023315"/>
    </source>
</evidence>
<dbReference type="KEGG" id="cdev:CIGN_1150"/>
<keyword evidence="1" id="KW-0808">Transferase</keyword>
<dbReference type="STRING" id="1660064.CIGN_1150"/>
<evidence type="ECO:0000313" key="4">
    <source>
        <dbReference type="Proteomes" id="UP000194309"/>
    </source>
</evidence>
<dbReference type="InterPro" id="IPR013751">
    <property type="entry name" value="ACP_syn_III_N"/>
</dbReference>
<dbReference type="SUPFAM" id="SSF53901">
    <property type="entry name" value="Thiolase-like"/>
    <property type="match status" value="1"/>
</dbReference>
<evidence type="ECO:0000313" key="3">
    <source>
        <dbReference type="EMBL" id="ARQ99418.1"/>
    </source>
</evidence>
<sequence>MKIAYYLPNERVDNEYFATLANSDEWSCEQIYKKSGILSRHKAANDELTSDLAAKAALNLSKEYDIDLSDIDTLLLCTQSPEYLQPATVYLLHHKLNLPKTTNAMEINIACSGYIHGLLVAKSLILSNSAKKVLLCTADMCFKMFEHSDMAQRILFGDGASATIIDESNAHKIARVISGTDGSGFFSMYKHHGGYASPFNGQDPKDIALTMNGPEVFLFTIREVPNLVRQTLKANNLNSDDIDFFVFHQANLLILEAITKSLKLERSKVIFDIENIGNTSSSSVPIALKRAIENGTIKPSHKVLIAGFGIGLAWSATVIEI</sequence>
<dbReference type="Gene3D" id="3.40.47.10">
    <property type="match status" value="1"/>
</dbReference>
<dbReference type="Pfam" id="PF08541">
    <property type="entry name" value="ACP_syn_III_C"/>
    <property type="match status" value="1"/>
</dbReference>
<name>A0A1X9STC5_9BACT</name>
<accession>A0A1X9STC5</accession>
<evidence type="ECO:0000256" key="1">
    <source>
        <dbReference type="ARBA" id="ARBA00022679"/>
    </source>
</evidence>
<dbReference type="Proteomes" id="UP000194309">
    <property type="component" value="Chromosome"/>
</dbReference>
<keyword evidence="4" id="KW-1185">Reference proteome</keyword>
<dbReference type="GO" id="GO:0044550">
    <property type="term" value="P:secondary metabolite biosynthetic process"/>
    <property type="evidence" value="ECO:0007669"/>
    <property type="project" value="TreeGrafter"/>
</dbReference>
<dbReference type="CDD" id="cd00830">
    <property type="entry name" value="KAS_III"/>
    <property type="match status" value="1"/>
</dbReference>
<dbReference type="OrthoDB" id="9815506at2"/>
<reference evidence="3 4" key="1">
    <citation type="journal article" date="2017" name="Genome Biol. Evol.">
        <title>Comparative Genomic Analysis Identifies a Campylobacter Clade Deficient in Selenium Metabolism.</title>
        <authorList>
            <person name="Miller W.G."/>
            <person name="Yee E."/>
            <person name="Lopes B.S."/>
            <person name="Chapman M.H."/>
            <person name="Huynh S."/>
            <person name="Bono J.L."/>
            <person name="Parker C.T."/>
            <person name="Strachan N.J.C."/>
            <person name="Forbes K.J."/>
        </authorList>
    </citation>
    <scope>NUCLEOTIDE SEQUENCE [LARGE SCALE GENOMIC DNA]</scope>
    <source>
        <strain evidence="3 4">NCTC 13003</strain>
    </source>
</reference>
<dbReference type="EMBL" id="CP018788">
    <property type="protein sequence ID" value="ARQ99418.1"/>
    <property type="molecule type" value="Genomic_DNA"/>
</dbReference>
<gene>
    <name evidence="3" type="ORF">CIGN_1150</name>
</gene>
<dbReference type="GO" id="GO:0004315">
    <property type="term" value="F:3-oxoacyl-[acyl-carrier-protein] synthase activity"/>
    <property type="evidence" value="ECO:0007669"/>
    <property type="project" value="InterPro"/>
</dbReference>
<proteinExistence type="predicted"/>
<dbReference type="InterPro" id="IPR016039">
    <property type="entry name" value="Thiolase-like"/>
</dbReference>
<dbReference type="NCBIfam" id="NF006829">
    <property type="entry name" value="PRK09352.1"/>
    <property type="match status" value="1"/>
</dbReference>
<organism evidence="3 4">
    <name type="scientific">Campylobacter devanensis</name>
    <dbReference type="NCBI Taxonomy" id="3161138"/>
    <lineage>
        <taxon>Bacteria</taxon>
        <taxon>Pseudomonadati</taxon>
        <taxon>Campylobacterota</taxon>
        <taxon>Epsilonproteobacteria</taxon>
        <taxon>Campylobacterales</taxon>
        <taxon>Campylobacteraceae</taxon>
        <taxon>Campylobacter</taxon>
    </lineage>
</organism>
<dbReference type="GO" id="GO:0006633">
    <property type="term" value="P:fatty acid biosynthetic process"/>
    <property type="evidence" value="ECO:0007669"/>
    <property type="project" value="InterPro"/>
</dbReference>
<dbReference type="PANTHER" id="PTHR34069:SF2">
    <property type="entry name" value="BETA-KETOACYL-[ACYL-CARRIER-PROTEIN] SYNTHASE III"/>
    <property type="match status" value="1"/>
</dbReference>
<protein>
    <submittedName>
        <fullName evidence="3">3-oxoacyl-[acp] synthase III</fullName>
    </submittedName>
</protein>
<keyword evidence="2" id="KW-0012">Acyltransferase</keyword>
<dbReference type="AlphaFoldDB" id="A0A1X9STC5"/>
<dbReference type="InterPro" id="IPR013747">
    <property type="entry name" value="ACP_syn_III_C"/>
</dbReference>
<dbReference type="PANTHER" id="PTHR34069">
    <property type="entry name" value="3-OXOACYL-[ACYL-CARRIER-PROTEIN] SYNTHASE 3"/>
    <property type="match status" value="1"/>
</dbReference>
<accession>A0A381DAS0</accession>